<evidence type="ECO:0000256" key="1">
    <source>
        <dbReference type="SAM" id="Phobius"/>
    </source>
</evidence>
<feature type="transmembrane region" description="Helical" evidence="1">
    <location>
        <begin position="33"/>
        <end position="52"/>
    </location>
</feature>
<dbReference type="AlphaFoldDB" id="A0A137NU43"/>
<organism evidence="2 3">
    <name type="scientific">Conidiobolus coronatus (strain ATCC 28846 / CBS 209.66 / NRRL 28638)</name>
    <name type="common">Delacroixia coronata</name>
    <dbReference type="NCBI Taxonomy" id="796925"/>
    <lineage>
        <taxon>Eukaryota</taxon>
        <taxon>Fungi</taxon>
        <taxon>Fungi incertae sedis</taxon>
        <taxon>Zoopagomycota</taxon>
        <taxon>Entomophthoromycotina</taxon>
        <taxon>Entomophthoromycetes</taxon>
        <taxon>Entomophthorales</taxon>
        <taxon>Ancylistaceae</taxon>
        <taxon>Conidiobolus</taxon>
    </lineage>
</organism>
<gene>
    <name evidence="2" type="ORF">CONCODRAFT_11866</name>
</gene>
<evidence type="ECO:0000313" key="2">
    <source>
        <dbReference type="EMBL" id="KXN66313.1"/>
    </source>
</evidence>
<proteinExistence type="predicted"/>
<accession>A0A137NU43</accession>
<protein>
    <submittedName>
        <fullName evidence="2">Uncharacterized protein</fullName>
    </submittedName>
</protein>
<feature type="transmembrane region" description="Helical" evidence="1">
    <location>
        <begin position="90"/>
        <end position="113"/>
    </location>
</feature>
<keyword evidence="3" id="KW-1185">Reference proteome</keyword>
<evidence type="ECO:0000313" key="3">
    <source>
        <dbReference type="Proteomes" id="UP000070444"/>
    </source>
</evidence>
<keyword evidence="1" id="KW-0472">Membrane</keyword>
<keyword evidence="1" id="KW-0812">Transmembrane</keyword>
<sequence length="176" mass="19881">MTVMKFLGVYSGVEKIECRPSSDNTLYFQIEEGLIGLLSIGTLLTCFVTYVVSKRQFILSITEYAESYIVDEIERDKFLVKRGRMLERSFLYPLGTLITLPAPIALSVMDLIGSYTYPIYVALAISQGLSGILTFIVFSLDPTVWNSLKLAKYQVTKKSKGNLMIHNLPRIEDTFI</sequence>
<name>A0A137NU43_CONC2</name>
<reference evidence="2 3" key="1">
    <citation type="journal article" date="2015" name="Genome Biol. Evol.">
        <title>Phylogenomic analyses indicate that early fungi evolved digesting cell walls of algal ancestors of land plants.</title>
        <authorList>
            <person name="Chang Y."/>
            <person name="Wang S."/>
            <person name="Sekimoto S."/>
            <person name="Aerts A.L."/>
            <person name="Choi C."/>
            <person name="Clum A."/>
            <person name="LaButti K.M."/>
            <person name="Lindquist E.A."/>
            <person name="Yee Ngan C."/>
            <person name="Ohm R.A."/>
            <person name="Salamov A.A."/>
            <person name="Grigoriev I.V."/>
            <person name="Spatafora J.W."/>
            <person name="Berbee M.L."/>
        </authorList>
    </citation>
    <scope>NUCLEOTIDE SEQUENCE [LARGE SCALE GENOMIC DNA]</scope>
    <source>
        <strain evidence="2 3">NRRL 28638</strain>
    </source>
</reference>
<dbReference type="EMBL" id="KQ964741">
    <property type="protein sequence ID" value="KXN66313.1"/>
    <property type="molecule type" value="Genomic_DNA"/>
</dbReference>
<feature type="transmembrane region" description="Helical" evidence="1">
    <location>
        <begin position="119"/>
        <end position="140"/>
    </location>
</feature>
<keyword evidence="1" id="KW-1133">Transmembrane helix</keyword>
<dbReference type="Proteomes" id="UP000070444">
    <property type="component" value="Unassembled WGS sequence"/>
</dbReference>